<name>A0A1E1XGW4_9ACAR</name>
<dbReference type="GO" id="GO:0032040">
    <property type="term" value="C:small-subunit processome"/>
    <property type="evidence" value="ECO:0007669"/>
    <property type="project" value="InterPro"/>
</dbReference>
<dbReference type="InterPro" id="IPR053826">
    <property type="entry name" value="WDR75"/>
</dbReference>
<feature type="non-terminal residue" evidence="8">
    <location>
        <position position="1"/>
    </location>
</feature>
<dbReference type="InterPro" id="IPR011047">
    <property type="entry name" value="Quinoprotein_ADH-like_sf"/>
</dbReference>
<feature type="non-terminal residue" evidence="8">
    <location>
        <position position="431"/>
    </location>
</feature>
<sequence length="431" mass="47757">CNNRKGLLKFWVRQHAGCGLDCNLGDYGEGTKISNPHSHRTTSIQQIGSNYAFITASVDSEFKIWHVVRKRIVQSDDIFSTYQSLTIDDMDREVDISVTGSFIWVCVAVGSYKNLPCFASSVTLSGELLAISHDIVVTFWKTAHFGTSVELVGAVPLVRNSEPQLDEEDLHGLGGRQLLAFLHPEQPRLLLYSKRSRMCVIDVASGTVLWTYPLRDGQVIDRAIYCPQLPNLLAVATSTVDIASNECVGALEIFVLDRSQSVGFRVERIYYDQREISRVVLDMCISPAPIVRAVDHEPDRKADIAQPAFSSNAYASTLVLLTSNFNLETVLVIVDPFSHTRPTIRSAHQIEKDANARRTAPLVARPARVDAVGALLASLRPQRPTGRKRFKKNMAERLCKSAEWQHNVRHPMPKNVLAALVGPGCPTCALP</sequence>
<evidence type="ECO:0000256" key="6">
    <source>
        <dbReference type="ARBA" id="ARBA00023163"/>
    </source>
</evidence>
<dbReference type="EMBL" id="GFAC01000676">
    <property type="protein sequence ID" value="JAT98512.1"/>
    <property type="molecule type" value="mRNA"/>
</dbReference>
<comment type="subcellular location">
    <subcellularLocation>
        <location evidence="1">Nucleus</location>
        <location evidence="1">Nucleolus</location>
    </subcellularLocation>
</comment>
<evidence type="ECO:0000256" key="7">
    <source>
        <dbReference type="ARBA" id="ARBA00023242"/>
    </source>
</evidence>
<dbReference type="GO" id="GO:0045943">
    <property type="term" value="P:positive regulation of transcription by RNA polymerase I"/>
    <property type="evidence" value="ECO:0007669"/>
    <property type="project" value="InterPro"/>
</dbReference>
<keyword evidence="5" id="KW-0677">Repeat</keyword>
<proteinExistence type="evidence at transcript level"/>
<dbReference type="AlphaFoldDB" id="A0A1E1XGW4"/>
<evidence type="ECO:0000256" key="4">
    <source>
        <dbReference type="ARBA" id="ARBA00022574"/>
    </source>
</evidence>
<evidence type="ECO:0000256" key="5">
    <source>
        <dbReference type="ARBA" id="ARBA00022737"/>
    </source>
</evidence>
<dbReference type="GO" id="GO:2000234">
    <property type="term" value="P:positive regulation of rRNA processing"/>
    <property type="evidence" value="ECO:0007669"/>
    <property type="project" value="TreeGrafter"/>
</dbReference>
<accession>A0A1E1XGW4</accession>
<evidence type="ECO:0000256" key="3">
    <source>
        <dbReference type="ARBA" id="ARBA00022552"/>
    </source>
</evidence>
<evidence type="ECO:0000256" key="1">
    <source>
        <dbReference type="ARBA" id="ARBA00004604"/>
    </source>
</evidence>
<dbReference type="PANTHER" id="PTHR44215">
    <property type="entry name" value="WD REPEAT-CONTAINING PROTEIN 75"/>
    <property type="match status" value="1"/>
</dbReference>
<dbReference type="GO" id="GO:0006364">
    <property type="term" value="P:rRNA processing"/>
    <property type="evidence" value="ECO:0007669"/>
    <property type="project" value="UniProtKB-KW"/>
</dbReference>
<reference evidence="8" key="1">
    <citation type="journal article" date="2017" name="Front. Cell. Infect. Microbiol.">
        <title>The Distinct Transcriptional Response of the Midgut of Amblyomma sculptum and Amblyomma aureolatum Ticks to Rickettsia rickettsii Correlates to Their Differences in Susceptibility to Infection.</title>
        <authorList>
            <person name="Martins L.A."/>
            <person name="Galletti M.F.B.M."/>
            <person name="Ribeiro J.M."/>
            <person name="Fujita A."/>
            <person name="Costa F.B."/>
            <person name="Labruna M.B."/>
            <person name="Daffre S."/>
            <person name="Fogaca A.C."/>
        </authorList>
    </citation>
    <scope>NUCLEOTIDE SEQUENCE</scope>
</reference>
<keyword evidence="7" id="KW-0539">Nucleus</keyword>
<protein>
    <submittedName>
        <fullName evidence="8">Putative wd40 repeat protein</fullName>
    </submittedName>
</protein>
<keyword evidence="3" id="KW-0698">rRNA processing</keyword>
<organism evidence="8">
    <name type="scientific">Amblyomma aureolatum</name>
    <dbReference type="NCBI Taxonomy" id="187763"/>
    <lineage>
        <taxon>Eukaryota</taxon>
        <taxon>Metazoa</taxon>
        <taxon>Ecdysozoa</taxon>
        <taxon>Arthropoda</taxon>
        <taxon>Chelicerata</taxon>
        <taxon>Arachnida</taxon>
        <taxon>Acari</taxon>
        <taxon>Parasitiformes</taxon>
        <taxon>Ixodida</taxon>
        <taxon>Ixodoidea</taxon>
        <taxon>Ixodidae</taxon>
        <taxon>Amblyomminae</taxon>
        <taxon>Amblyomma</taxon>
    </lineage>
</organism>
<evidence type="ECO:0000313" key="8">
    <source>
        <dbReference type="EMBL" id="JAT98512.1"/>
    </source>
</evidence>
<dbReference type="SUPFAM" id="SSF50998">
    <property type="entry name" value="Quinoprotein alcohol dehydrogenase-like"/>
    <property type="match status" value="1"/>
</dbReference>
<keyword evidence="6" id="KW-0804">Transcription</keyword>
<keyword evidence="4" id="KW-0853">WD repeat</keyword>
<dbReference type="GO" id="GO:0003723">
    <property type="term" value="F:RNA binding"/>
    <property type="evidence" value="ECO:0007669"/>
    <property type="project" value="InterPro"/>
</dbReference>
<dbReference type="PANTHER" id="PTHR44215:SF1">
    <property type="entry name" value="WD REPEAT-CONTAINING PROTEIN 75"/>
    <property type="match status" value="1"/>
</dbReference>
<evidence type="ECO:0000256" key="2">
    <source>
        <dbReference type="ARBA" id="ARBA00022517"/>
    </source>
</evidence>
<keyword evidence="2" id="KW-0690">Ribosome biogenesis</keyword>